<dbReference type="Proteomes" id="UP000199520">
    <property type="component" value="Unassembled WGS sequence"/>
</dbReference>
<protein>
    <submittedName>
        <fullName evidence="1">Pyridoxamine 5'-phosphate oxidase</fullName>
    </submittedName>
</protein>
<dbReference type="RefSeq" id="WP_245754833.1">
    <property type="nucleotide sequence ID" value="NZ_FOTS01000008.1"/>
</dbReference>
<gene>
    <name evidence="1" type="ORF">SAMN04490355_100855</name>
</gene>
<evidence type="ECO:0000313" key="1">
    <source>
        <dbReference type="EMBL" id="SFL53775.1"/>
    </source>
</evidence>
<dbReference type="Gene3D" id="2.30.110.10">
    <property type="entry name" value="Electron Transport, Fmn-binding Protein, Chain A"/>
    <property type="match status" value="1"/>
</dbReference>
<keyword evidence="2" id="KW-1185">Reference proteome</keyword>
<name>A0A1I4IHJ7_9FIRM</name>
<reference evidence="2" key="1">
    <citation type="submission" date="2016-10" db="EMBL/GenBank/DDBJ databases">
        <authorList>
            <person name="Varghese N."/>
            <person name="Submissions S."/>
        </authorList>
    </citation>
    <scope>NUCLEOTIDE SEQUENCE [LARGE SCALE GENOMIC DNA]</scope>
    <source>
        <strain evidence="2">DSM 13327</strain>
    </source>
</reference>
<evidence type="ECO:0000313" key="2">
    <source>
        <dbReference type="Proteomes" id="UP000199520"/>
    </source>
</evidence>
<dbReference type="AlphaFoldDB" id="A0A1I4IHJ7"/>
<organism evidence="1 2">
    <name type="scientific">Pelosinus propionicus DSM 13327</name>
    <dbReference type="NCBI Taxonomy" id="1123291"/>
    <lineage>
        <taxon>Bacteria</taxon>
        <taxon>Bacillati</taxon>
        <taxon>Bacillota</taxon>
        <taxon>Negativicutes</taxon>
        <taxon>Selenomonadales</taxon>
        <taxon>Sporomusaceae</taxon>
        <taxon>Pelosinus</taxon>
    </lineage>
</organism>
<dbReference type="EMBL" id="FOTS01000008">
    <property type="protein sequence ID" value="SFL53775.1"/>
    <property type="molecule type" value="Genomic_DNA"/>
</dbReference>
<accession>A0A1I4IHJ7</accession>
<dbReference type="SUPFAM" id="SSF50475">
    <property type="entry name" value="FMN-binding split barrel"/>
    <property type="match status" value="1"/>
</dbReference>
<dbReference type="STRING" id="1123291.SAMN04490355_100855"/>
<proteinExistence type="predicted"/>
<dbReference type="InterPro" id="IPR012349">
    <property type="entry name" value="Split_barrel_FMN-bd"/>
</dbReference>
<sequence>MALKEYFASVKGSGVLSTADDQGKVNSAIYAAPYPLENDLFGFIMKARKTHENIAVNPNACFLFVETG</sequence>